<organism evidence="7 8">
    <name type="scientific">Mucilaginibacter pocheonensis</name>
    <dbReference type="NCBI Taxonomy" id="398050"/>
    <lineage>
        <taxon>Bacteria</taxon>
        <taxon>Pseudomonadati</taxon>
        <taxon>Bacteroidota</taxon>
        <taxon>Sphingobacteriia</taxon>
        <taxon>Sphingobacteriales</taxon>
        <taxon>Sphingobacteriaceae</taxon>
        <taxon>Mucilaginibacter</taxon>
    </lineage>
</organism>
<dbReference type="Proteomes" id="UP001247620">
    <property type="component" value="Unassembled WGS sequence"/>
</dbReference>
<dbReference type="InterPro" id="IPR007016">
    <property type="entry name" value="O-antigen_ligase-rel_domated"/>
</dbReference>
<dbReference type="PANTHER" id="PTHR37422">
    <property type="entry name" value="TEICHURONIC ACID BIOSYNTHESIS PROTEIN TUAE"/>
    <property type="match status" value="1"/>
</dbReference>
<feature type="transmembrane region" description="Helical" evidence="5">
    <location>
        <begin position="241"/>
        <end position="263"/>
    </location>
</feature>
<keyword evidence="4 5" id="KW-0472">Membrane</keyword>
<evidence type="ECO:0000256" key="5">
    <source>
        <dbReference type="SAM" id="Phobius"/>
    </source>
</evidence>
<evidence type="ECO:0000259" key="6">
    <source>
        <dbReference type="Pfam" id="PF04932"/>
    </source>
</evidence>
<evidence type="ECO:0000313" key="7">
    <source>
        <dbReference type="EMBL" id="MDR6943365.1"/>
    </source>
</evidence>
<feature type="transmembrane region" description="Helical" evidence="5">
    <location>
        <begin position="86"/>
        <end position="104"/>
    </location>
</feature>
<dbReference type="Pfam" id="PF04932">
    <property type="entry name" value="Wzy_C"/>
    <property type="match status" value="1"/>
</dbReference>
<feature type="transmembrane region" description="Helical" evidence="5">
    <location>
        <begin position="339"/>
        <end position="360"/>
    </location>
</feature>
<dbReference type="InterPro" id="IPR051533">
    <property type="entry name" value="WaaL-like"/>
</dbReference>
<keyword evidence="7" id="KW-0436">Ligase</keyword>
<keyword evidence="8" id="KW-1185">Reference proteome</keyword>
<gene>
    <name evidence="7" type="ORF">J2W55_003218</name>
</gene>
<feature type="transmembrane region" description="Helical" evidence="5">
    <location>
        <begin position="116"/>
        <end position="143"/>
    </location>
</feature>
<feature type="transmembrane region" description="Helical" evidence="5">
    <location>
        <begin position="20"/>
        <end position="47"/>
    </location>
</feature>
<feature type="domain" description="O-antigen ligase-related" evidence="6">
    <location>
        <begin position="201"/>
        <end position="355"/>
    </location>
</feature>
<name>A0ABU1TES8_9SPHI</name>
<dbReference type="GO" id="GO:0016874">
    <property type="term" value="F:ligase activity"/>
    <property type="evidence" value="ECO:0007669"/>
    <property type="project" value="UniProtKB-KW"/>
</dbReference>
<comment type="caution">
    <text evidence="7">The sequence shown here is derived from an EMBL/GenBank/DDBJ whole genome shotgun (WGS) entry which is preliminary data.</text>
</comment>
<reference evidence="7 8" key="1">
    <citation type="submission" date="2023-07" db="EMBL/GenBank/DDBJ databases">
        <title>Sorghum-associated microbial communities from plants grown in Nebraska, USA.</title>
        <authorList>
            <person name="Schachtman D."/>
        </authorList>
    </citation>
    <scope>NUCLEOTIDE SEQUENCE [LARGE SCALE GENOMIC DNA]</scope>
    <source>
        <strain evidence="7 8">3262</strain>
    </source>
</reference>
<feature type="transmembrane region" description="Helical" evidence="5">
    <location>
        <begin position="372"/>
        <end position="390"/>
    </location>
</feature>
<evidence type="ECO:0000313" key="8">
    <source>
        <dbReference type="Proteomes" id="UP001247620"/>
    </source>
</evidence>
<feature type="transmembrane region" description="Helical" evidence="5">
    <location>
        <begin position="59"/>
        <end position="80"/>
    </location>
</feature>
<dbReference type="RefSeq" id="WP_310097469.1">
    <property type="nucleotide sequence ID" value="NZ_JAVDUU010000003.1"/>
</dbReference>
<evidence type="ECO:0000256" key="1">
    <source>
        <dbReference type="ARBA" id="ARBA00004141"/>
    </source>
</evidence>
<accession>A0ABU1TES8</accession>
<protein>
    <submittedName>
        <fullName evidence="7">O-antigen ligase</fullName>
    </submittedName>
</protein>
<comment type="subcellular location">
    <subcellularLocation>
        <location evidence="1">Membrane</location>
        <topology evidence="1">Multi-pass membrane protein</topology>
    </subcellularLocation>
</comment>
<feature type="transmembrane region" description="Helical" evidence="5">
    <location>
        <begin position="218"/>
        <end position="234"/>
    </location>
</feature>
<feature type="transmembrane region" description="Helical" evidence="5">
    <location>
        <begin position="163"/>
        <end position="184"/>
    </location>
</feature>
<evidence type="ECO:0000256" key="4">
    <source>
        <dbReference type="ARBA" id="ARBA00023136"/>
    </source>
</evidence>
<dbReference type="EMBL" id="JAVDUU010000003">
    <property type="protein sequence ID" value="MDR6943365.1"/>
    <property type="molecule type" value="Genomic_DNA"/>
</dbReference>
<keyword evidence="3 5" id="KW-1133">Transmembrane helix</keyword>
<dbReference type="PANTHER" id="PTHR37422:SF17">
    <property type="entry name" value="O-ANTIGEN LIGASE"/>
    <property type="match status" value="1"/>
</dbReference>
<evidence type="ECO:0000256" key="3">
    <source>
        <dbReference type="ARBA" id="ARBA00022989"/>
    </source>
</evidence>
<proteinExistence type="predicted"/>
<sequence length="440" mass="50075">MKELLLISDTKENKISFYHLVMLMASLPFDLFYSHIILISFTLHTLIHLKKDRLRSLRSLRMLILPSVLFVTIIATIYTINVPAAFTEWTLRIPVLLFPILFSLNELDLKKYKQKLLLIFSLVCTATVFFLCVEAFITIRYYHLPLNAIFAEGFTNHNFSGPINIHATFFSFQLVIALVNLLCLLMQGVPSKKLKLFYTICSLILLCGIIQLSSKSIFFVLLIAVNIVLPYYSLNGKNKKVFILAGLGISLIVATCILSIPIFRERYVTLLKDDVSANKKEPRNSDSRIERWLVAAERIKAKPLAGYGSGSEIGLLKDDFYNAKLYSSFLYGLNCHNQYISFLLKSGVWGLLVYLLTLGYGIKASVKKKDGLFVCFMLVIIIVSFTENILDMDKGVMFYSFFFSFFIFSDVEDQIVNKGKLTPHDYLSPVATNELTVTSY</sequence>
<feature type="transmembrane region" description="Helical" evidence="5">
    <location>
        <begin position="196"/>
        <end position="212"/>
    </location>
</feature>
<keyword evidence="2 5" id="KW-0812">Transmembrane</keyword>
<evidence type="ECO:0000256" key="2">
    <source>
        <dbReference type="ARBA" id="ARBA00022692"/>
    </source>
</evidence>